<reference evidence="1 2" key="1">
    <citation type="journal article" date="2019" name="Nat. Med.">
        <title>A library of human gut bacterial isolates paired with longitudinal multiomics data enables mechanistic microbiome research.</title>
        <authorList>
            <person name="Poyet M."/>
            <person name="Groussin M."/>
            <person name="Gibbons S.M."/>
            <person name="Avila-Pacheco J."/>
            <person name="Jiang X."/>
            <person name="Kearney S.M."/>
            <person name="Perrotta A.R."/>
            <person name="Berdy B."/>
            <person name="Zhao S."/>
            <person name="Lieberman T.D."/>
            <person name="Swanson P.K."/>
            <person name="Smith M."/>
            <person name="Roesemann S."/>
            <person name="Alexander J.E."/>
            <person name="Rich S.A."/>
            <person name="Livny J."/>
            <person name="Vlamakis H."/>
            <person name="Clish C."/>
            <person name="Bullock K."/>
            <person name="Deik A."/>
            <person name="Scott J."/>
            <person name="Pierce K.A."/>
            <person name="Xavier R.J."/>
            <person name="Alm E.J."/>
        </authorList>
    </citation>
    <scope>NUCLEOTIDE SEQUENCE [LARGE SCALE GENOMIC DNA]</scope>
    <source>
        <strain evidence="1 2">BIOML-A41</strain>
    </source>
</reference>
<gene>
    <name evidence="1" type="ORF">F3B85_18010</name>
</gene>
<organism evidence="1 2">
    <name type="scientific">Bacteroides ovatus</name>
    <dbReference type="NCBI Taxonomy" id="28116"/>
    <lineage>
        <taxon>Bacteria</taxon>
        <taxon>Pseudomonadati</taxon>
        <taxon>Bacteroidota</taxon>
        <taxon>Bacteroidia</taxon>
        <taxon>Bacteroidales</taxon>
        <taxon>Bacteroidaceae</taxon>
        <taxon>Bacteroides</taxon>
    </lineage>
</organism>
<proteinExistence type="predicted"/>
<evidence type="ECO:0000313" key="1">
    <source>
        <dbReference type="EMBL" id="KAA4532779.1"/>
    </source>
</evidence>
<dbReference type="Proteomes" id="UP000478493">
    <property type="component" value="Unassembled WGS sequence"/>
</dbReference>
<comment type="caution">
    <text evidence="1">The sequence shown here is derived from an EMBL/GenBank/DDBJ whole genome shotgun (WGS) entry which is preliminary data.</text>
</comment>
<dbReference type="EMBL" id="VWGP01000014">
    <property type="protein sequence ID" value="KAA4532779.1"/>
    <property type="molecule type" value="Genomic_DNA"/>
</dbReference>
<name>A0A5M5M1R9_BACOV</name>
<accession>A0A5M5M1R9</accession>
<evidence type="ECO:0000313" key="2">
    <source>
        <dbReference type="Proteomes" id="UP000478493"/>
    </source>
</evidence>
<dbReference type="AlphaFoldDB" id="A0A5M5M1R9"/>
<sequence length="86" mass="9833">MTTILAIYPTAILARSGCRRKDFNNLFLLSNYSLFNSLYSIKILCKINRLVGLFCKDKPFPRIMKKKQVPASKVLSFISLKDNGMN</sequence>
<protein>
    <submittedName>
        <fullName evidence="1">Uncharacterized protein</fullName>
    </submittedName>
</protein>